<dbReference type="AlphaFoldDB" id="A0A918MXE5"/>
<organism evidence="1 2">
    <name type="scientific">Alteromonas halophila</name>
    <dbReference type="NCBI Taxonomy" id="516698"/>
    <lineage>
        <taxon>Bacteria</taxon>
        <taxon>Pseudomonadati</taxon>
        <taxon>Pseudomonadota</taxon>
        <taxon>Gammaproteobacteria</taxon>
        <taxon>Alteromonadales</taxon>
        <taxon>Alteromonadaceae</taxon>
        <taxon>Alteromonas/Salinimonas group</taxon>
        <taxon>Alteromonas</taxon>
    </lineage>
</organism>
<proteinExistence type="predicted"/>
<comment type="caution">
    <text evidence="1">The sequence shown here is derived from an EMBL/GenBank/DDBJ whole genome shotgun (WGS) entry which is preliminary data.</text>
</comment>
<dbReference type="Proteomes" id="UP000631300">
    <property type="component" value="Unassembled WGS sequence"/>
</dbReference>
<dbReference type="RefSeq" id="WP_189404826.1">
    <property type="nucleotide sequence ID" value="NZ_BMXP01000003.1"/>
</dbReference>
<reference evidence="1" key="1">
    <citation type="journal article" date="2014" name="Int. J. Syst. Evol. Microbiol.">
        <title>Complete genome sequence of Corynebacterium casei LMG S-19264T (=DSM 44701T), isolated from a smear-ripened cheese.</title>
        <authorList>
            <consortium name="US DOE Joint Genome Institute (JGI-PGF)"/>
            <person name="Walter F."/>
            <person name="Albersmeier A."/>
            <person name="Kalinowski J."/>
            <person name="Ruckert C."/>
        </authorList>
    </citation>
    <scope>NUCLEOTIDE SEQUENCE</scope>
    <source>
        <strain evidence="1">KCTC 22164</strain>
    </source>
</reference>
<evidence type="ECO:0000313" key="2">
    <source>
        <dbReference type="Proteomes" id="UP000631300"/>
    </source>
</evidence>
<evidence type="ECO:0000313" key="1">
    <source>
        <dbReference type="EMBL" id="GGW82353.1"/>
    </source>
</evidence>
<name>A0A918MXE5_9ALTE</name>
<accession>A0A918MXE5</accession>
<gene>
    <name evidence="1" type="ORF">GCM10007391_14240</name>
</gene>
<protein>
    <submittedName>
        <fullName evidence="1">Uncharacterized protein</fullName>
    </submittedName>
</protein>
<reference evidence="1" key="2">
    <citation type="submission" date="2020-09" db="EMBL/GenBank/DDBJ databases">
        <authorList>
            <person name="Sun Q."/>
            <person name="Kim S."/>
        </authorList>
    </citation>
    <scope>NUCLEOTIDE SEQUENCE</scope>
    <source>
        <strain evidence="1">KCTC 22164</strain>
    </source>
</reference>
<dbReference type="EMBL" id="BMXP01000003">
    <property type="protein sequence ID" value="GGW82353.1"/>
    <property type="molecule type" value="Genomic_DNA"/>
</dbReference>
<sequence length="149" mass="16969">MLFKSSLIANEDTDIIVDGDPRSGNSYAVDLINWCFKDLKIAQSTHSIDNVRLGNLMGKPTIVLIREPVNAKCSLYIGTGQPISKLVENFINFHKELSHYESIKFFCFKSNSLIHNEIKFPKLIAECCKYVRGGNALRRKKKERDEFIG</sequence>
<keyword evidence="2" id="KW-1185">Reference proteome</keyword>